<keyword evidence="5 7" id="KW-0472">Membrane</keyword>
<keyword evidence="3 7" id="KW-0812">Transmembrane</keyword>
<dbReference type="InParanoid" id="A0A420XU34"/>
<dbReference type="NCBIfam" id="NF002595">
    <property type="entry name" value="PRK02251.2-1"/>
    <property type="match status" value="1"/>
</dbReference>
<dbReference type="InterPro" id="IPR009619">
    <property type="entry name" value="CrgA"/>
</dbReference>
<dbReference type="EMBL" id="RBWV01000009">
    <property type="protein sequence ID" value="RKS80345.1"/>
    <property type="molecule type" value="Genomic_DNA"/>
</dbReference>
<evidence type="ECO:0000256" key="7">
    <source>
        <dbReference type="HAMAP-Rule" id="MF_00631"/>
    </source>
</evidence>
<dbReference type="RefSeq" id="WP_121192043.1">
    <property type="nucleotide sequence ID" value="NZ_RBWV01000009.1"/>
</dbReference>
<evidence type="ECO:0000256" key="1">
    <source>
        <dbReference type="ARBA" id="ARBA00022475"/>
    </source>
</evidence>
<evidence type="ECO:0000313" key="8">
    <source>
        <dbReference type="EMBL" id="RKS80345.1"/>
    </source>
</evidence>
<name>A0A420XU34_9ACTN</name>
<evidence type="ECO:0000256" key="2">
    <source>
        <dbReference type="ARBA" id="ARBA00022618"/>
    </source>
</evidence>
<gene>
    <name evidence="7" type="primary">crgA</name>
    <name evidence="8" type="ORF">CLV35_0774</name>
</gene>
<evidence type="ECO:0000256" key="5">
    <source>
        <dbReference type="ARBA" id="ARBA00023136"/>
    </source>
</evidence>
<comment type="function">
    <text evidence="7">Involved in cell division.</text>
</comment>
<evidence type="ECO:0000256" key="4">
    <source>
        <dbReference type="ARBA" id="ARBA00022989"/>
    </source>
</evidence>
<organism evidence="8 9">
    <name type="scientific">Motilibacter peucedani</name>
    <dbReference type="NCBI Taxonomy" id="598650"/>
    <lineage>
        <taxon>Bacteria</taxon>
        <taxon>Bacillati</taxon>
        <taxon>Actinomycetota</taxon>
        <taxon>Actinomycetes</taxon>
        <taxon>Motilibacterales</taxon>
        <taxon>Motilibacteraceae</taxon>
        <taxon>Motilibacter</taxon>
    </lineage>
</organism>
<dbReference type="Pfam" id="PF06781">
    <property type="entry name" value="CrgA"/>
    <property type="match status" value="1"/>
</dbReference>
<feature type="transmembrane region" description="Helical" evidence="7">
    <location>
        <begin position="57"/>
        <end position="78"/>
    </location>
</feature>
<dbReference type="Proteomes" id="UP000281955">
    <property type="component" value="Unassembled WGS sequence"/>
</dbReference>
<keyword evidence="1 7" id="KW-1003">Cell membrane</keyword>
<reference evidence="8 9" key="1">
    <citation type="submission" date="2018-10" db="EMBL/GenBank/DDBJ databases">
        <title>Genomic Encyclopedia of Archaeal and Bacterial Type Strains, Phase II (KMG-II): from individual species to whole genera.</title>
        <authorList>
            <person name="Goeker M."/>
        </authorList>
    </citation>
    <scope>NUCLEOTIDE SEQUENCE [LARGE SCALE GENOMIC DNA]</scope>
    <source>
        <strain evidence="8 9">RP-AC37</strain>
    </source>
</reference>
<proteinExistence type="inferred from homology"/>
<comment type="similarity">
    <text evidence="7">Belongs to the CrgA family.</text>
</comment>
<keyword evidence="6 7" id="KW-0131">Cell cycle</keyword>
<comment type="subcellular location">
    <subcellularLocation>
        <location evidence="7">Cell membrane</location>
        <topology evidence="7">Multi-pass membrane protein</topology>
    </subcellularLocation>
</comment>
<keyword evidence="2 7" id="KW-0132">Cell division</keyword>
<dbReference type="AlphaFoldDB" id="A0A420XU34"/>
<keyword evidence="4 7" id="KW-1133">Transmembrane helix</keyword>
<dbReference type="GO" id="GO:0051301">
    <property type="term" value="P:cell division"/>
    <property type="evidence" value="ECO:0007669"/>
    <property type="project" value="UniProtKB-UniRule"/>
</dbReference>
<dbReference type="OrthoDB" id="5189646at2"/>
<accession>A0A420XU34</accession>
<dbReference type="FunCoup" id="A0A420XU34">
    <property type="interactions" value="1"/>
</dbReference>
<feature type="transmembrane region" description="Helical" evidence="7">
    <location>
        <begin position="29"/>
        <end position="51"/>
    </location>
</feature>
<dbReference type="GO" id="GO:0005886">
    <property type="term" value="C:plasma membrane"/>
    <property type="evidence" value="ECO:0007669"/>
    <property type="project" value="UniProtKB-SubCell"/>
</dbReference>
<evidence type="ECO:0000313" key="9">
    <source>
        <dbReference type="Proteomes" id="UP000281955"/>
    </source>
</evidence>
<protein>
    <recommendedName>
        <fullName evidence="7">Cell division protein CrgA</fullName>
    </recommendedName>
</protein>
<evidence type="ECO:0000256" key="3">
    <source>
        <dbReference type="ARBA" id="ARBA00022692"/>
    </source>
</evidence>
<dbReference type="HAMAP" id="MF_00631">
    <property type="entry name" value="CrgA"/>
    <property type="match status" value="1"/>
</dbReference>
<comment type="caution">
    <text evidence="8">The sequence shown here is derived from an EMBL/GenBank/DDBJ whole genome shotgun (WGS) entry which is preliminary data.</text>
</comment>
<sequence length="83" mass="9321">MPKSRLRRKAAYTPPQERVAAVHVGNPRWLVPLMLACFAVGLLWIIVYYVSQTDYPIGSIGAWNMGVGFGLILVGFGLSMRWR</sequence>
<evidence type="ECO:0000256" key="6">
    <source>
        <dbReference type="ARBA" id="ARBA00023306"/>
    </source>
</evidence>
<keyword evidence="9" id="KW-1185">Reference proteome</keyword>